<sequence length="167" mass="18882">MTDTNPKEGRNTSCPPGFKIIQDRKFRSRGNTSHVLPCDEDEINRLDYQHYMARRFYDALRTTTLSRGIDIEYPTRLGSLLTDNGFTGVAADYISCPIGWRGRPGVLLQRNMSFLMDALKPSIMPVLGIGEDDYADLAGQFHEDYGACRCYTNAPYAYGRKPLNEGR</sequence>
<dbReference type="Proteomes" id="UP000274822">
    <property type="component" value="Unassembled WGS sequence"/>
</dbReference>
<gene>
    <name evidence="1" type="ORF">BC938DRAFT_474954</name>
</gene>
<comment type="caution">
    <text evidence="1">The sequence shown here is derived from an EMBL/GenBank/DDBJ whole genome shotgun (WGS) entry which is preliminary data.</text>
</comment>
<protein>
    <submittedName>
        <fullName evidence="1">Uncharacterized protein</fullName>
    </submittedName>
</protein>
<accession>A0A433QS48</accession>
<reference evidence="1 2" key="1">
    <citation type="journal article" date="2018" name="New Phytol.">
        <title>Phylogenomics of Endogonaceae and evolution of mycorrhizas within Mucoromycota.</title>
        <authorList>
            <person name="Chang Y."/>
            <person name="Desiro A."/>
            <person name="Na H."/>
            <person name="Sandor L."/>
            <person name="Lipzen A."/>
            <person name="Clum A."/>
            <person name="Barry K."/>
            <person name="Grigoriev I.V."/>
            <person name="Martin F.M."/>
            <person name="Stajich J.E."/>
            <person name="Smith M.E."/>
            <person name="Bonito G."/>
            <person name="Spatafora J.W."/>
        </authorList>
    </citation>
    <scope>NUCLEOTIDE SEQUENCE [LARGE SCALE GENOMIC DNA]</scope>
    <source>
        <strain evidence="1 2">AD002</strain>
    </source>
</reference>
<name>A0A433QS48_9FUNG</name>
<keyword evidence="2" id="KW-1185">Reference proteome</keyword>
<dbReference type="EMBL" id="RBNJ01001937">
    <property type="protein sequence ID" value="RUS32603.1"/>
    <property type="molecule type" value="Genomic_DNA"/>
</dbReference>
<evidence type="ECO:0000313" key="2">
    <source>
        <dbReference type="Proteomes" id="UP000274822"/>
    </source>
</evidence>
<organism evidence="1 2">
    <name type="scientific">Jimgerdemannia flammicorona</name>
    <dbReference type="NCBI Taxonomy" id="994334"/>
    <lineage>
        <taxon>Eukaryota</taxon>
        <taxon>Fungi</taxon>
        <taxon>Fungi incertae sedis</taxon>
        <taxon>Mucoromycota</taxon>
        <taxon>Mucoromycotina</taxon>
        <taxon>Endogonomycetes</taxon>
        <taxon>Endogonales</taxon>
        <taxon>Endogonaceae</taxon>
        <taxon>Jimgerdemannia</taxon>
    </lineage>
</organism>
<dbReference type="AlphaFoldDB" id="A0A433QS48"/>
<proteinExistence type="predicted"/>
<evidence type="ECO:0000313" key="1">
    <source>
        <dbReference type="EMBL" id="RUS32603.1"/>
    </source>
</evidence>